<feature type="region of interest" description="Disordered" evidence="1">
    <location>
        <begin position="33"/>
        <end position="57"/>
    </location>
</feature>
<evidence type="ECO:0000313" key="3">
    <source>
        <dbReference type="Proteomes" id="UP001633002"/>
    </source>
</evidence>
<dbReference type="Proteomes" id="UP001633002">
    <property type="component" value="Unassembled WGS sequence"/>
</dbReference>
<feature type="compositionally biased region" description="Gly residues" evidence="1">
    <location>
        <begin position="167"/>
        <end position="182"/>
    </location>
</feature>
<feature type="compositionally biased region" description="Basic and acidic residues" evidence="1">
    <location>
        <begin position="46"/>
        <end position="57"/>
    </location>
</feature>
<accession>A0ABD3GQA1</accession>
<dbReference type="AlphaFoldDB" id="A0ABD3GQA1"/>
<feature type="region of interest" description="Disordered" evidence="1">
    <location>
        <begin position="96"/>
        <end position="204"/>
    </location>
</feature>
<feature type="compositionally biased region" description="Polar residues" evidence="1">
    <location>
        <begin position="105"/>
        <end position="123"/>
    </location>
</feature>
<organism evidence="2 3">
    <name type="scientific">Riccia sorocarpa</name>
    <dbReference type="NCBI Taxonomy" id="122646"/>
    <lineage>
        <taxon>Eukaryota</taxon>
        <taxon>Viridiplantae</taxon>
        <taxon>Streptophyta</taxon>
        <taxon>Embryophyta</taxon>
        <taxon>Marchantiophyta</taxon>
        <taxon>Marchantiopsida</taxon>
        <taxon>Marchantiidae</taxon>
        <taxon>Marchantiales</taxon>
        <taxon>Ricciaceae</taxon>
        <taxon>Riccia</taxon>
    </lineage>
</organism>
<evidence type="ECO:0000256" key="1">
    <source>
        <dbReference type="SAM" id="MobiDB-lite"/>
    </source>
</evidence>
<dbReference type="EMBL" id="JBJQOH010000007">
    <property type="protein sequence ID" value="KAL3680652.1"/>
    <property type="molecule type" value="Genomic_DNA"/>
</dbReference>
<comment type="caution">
    <text evidence="2">The sequence shown here is derived from an EMBL/GenBank/DDBJ whole genome shotgun (WGS) entry which is preliminary data.</text>
</comment>
<feature type="region of interest" description="Disordered" evidence="1">
    <location>
        <begin position="218"/>
        <end position="264"/>
    </location>
</feature>
<feature type="region of interest" description="Disordered" evidence="1">
    <location>
        <begin position="1"/>
        <end position="20"/>
    </location>
</feature>
<evidence type="ECO:0000313" key="2">
    <source>
        <dbReference type="EMBL" id="KAL3680652.1"/>
    </source>
</evidence>
<protein>
    <submittedName>
        <fullName evidence="2">Uncharacterized protein</fullName>
    </submittedName>
</protein>
<reference evidence="2 3" key="1">
    <citation type="submission" date="2024-09" db="EMBL/GenBank/DDBJ databases">
        <title>Chromosome-scale assembly of Riccia sorocarpa.</title>
        <authorList>
            <person name="Paukszto L."/>
        </authorList>
    </citation>
    <scope>NUCLEOTIDE SEQUENCE [LARGE SCALE GENOMIC DNA]</scope>
    <source>
        <strain evidence="2">LP-2024</strain>
        <tissue evidence="2">Aerial parts of the thallus</tissue>
    </source>
</reference>
<gene>
    <name evidence="2" type="ORF">R1sor_023608</name>
</gene>
<sequence length="365" mass="38493">MAQVFEDKGTTGGQLPARHEVDPLHEVKDQIESGVGTIKSEPLFEGAKETEKFPESRVGETLLTDDARKLDSVRSMVTDEQIKPSSGDVVKSEVADTFANEYKENNQQADAGSSGVEESQGNNQDDEQRGMKFKKLSAAGIPRGKPHFRVSANHGNRGLGDNSSFPTGGGNSGGGGLRGNLRGGIARTGSGLARTGSGIPQGNNELKDFSAALFESEKVADSPVPSTTDSFGKHNTGESLSDNATKTKDATGEKLSSGGETTGEKLTSLKDTVTDKAIAAKDVLVEKAGDLKTGIVETLKDQLLPVKDGSGSGKMDVDSARVWSALGTALGGHPVLFEIPDSFDQCIGNLVCFTGYRRRKQFCDP</sequence>
<keyword evidence="3" id="KW-1185">Reference proteome</keyword>
<proteinExistence type="predicted"/>
<name>A0ABD3GQA1_9MARC</name>